<evidence type="ECO:0000313" key="3">
    <source>
        <dbReference type="Proteomes" id="UP000594261"/>
    </source>
</evidence>
<dbReference type="Pfam" id="PF13456">
    <property type="entry name" value="RVT_3"/>
    <property type="match status" value="1"/>
</dbReference>
<dbReference type="PANTHER" id="PTHR47723">
    <property type="entry name" value="OS05G0353850 PROTEIN"/>
    <property type="match status" value="1"/>
</dbReference>
<protein>
    <recommendedName>
        <fullName evidence="1">RNase H type-1 domain-containing protein</fullName>
    </recommendedName>
</protein>
<sequence length="196" mass="21953">MVSEGMFEASTEEHEEVRKTLLVKWFRPPLGWFKLNTDGSSIQHRGLAGGGGIIRDAFGTWVIGFSSSFDFTSSIMAELSALRHGLVMAKNIGVAKIVVELDAKIAVNLITNMSKTKKSMKSIVMECKNLLQQFQEYIVQHNYREGNRVADVLAKMGSHQVDTFAIHYHYAPPNPQVNFLFALDNMNVLTARDMKS</sequence>
<dbReference type="InterPro" id="IPR036397">
    <property type="entry name" value="RNaseH_sf"/>
</dbReference>
<dbReference type="PROSITE" id="PS50879">
    <property type="entry name" value="RNASE_H_1"/>
    <property type="match status" value="1"/>
</dbReference>
<dbReference type="Gene3D" id="3.30.420.10">
    <property type="entry name" value="Ribonuclease H-like superfamily/Ribonuclease H"/>
    <property type="match status" value="1"/>
</dbReference>
<dbReference type="InterPro" id="IPR002156">
    <property type="entry name" value="RNaseH_domain"/>
</dbReference>
<dbReference type="AlphaFoldDB" id="A0A7N2KMJ0"/>
<dbReference type="GO" id="GO:0004523">
    <property type="term" value="F:RNA-DNA hybrid ribonuclease activity"/>
    <property type="evidence" value="ECO:0007669"/>
    <property type="project" value="InterPro"/>
</dbReference>
<dbReference type="CDD" id="cd06222">
    <property type="entry name" value="RNase_H_like"/>
    <property type="match status" value="1"/>
</dbReference>
<reference evidence="2" key="2">
    <citation type="submission" date="2021-01" db="UniProtKB">
        <authorList>
            <consortium name="EnsemblPlants"/>
        </authorList>
    </citation>
    <scope>IDENTIFICATION</scope>
</reference>
<proteinExistence type="predicted"/>
<reference evidence="2 3" key="1">
    <citation type="journal article" date="2016" name="G3 (Bethesda)">
        <title>First Draft Assembly and Annotation of the Genome of a California Endemic Oak Quercus lobata Nee (Fagaceae).</title>
        <authorList>
            <person name="Sork V.L."/>
            <person name="Fitz-Gibbon S.T."/>
            <person name="Puiu D."/>
            <person name="Crepeau M."/>
            <person name="Gugger P.F."/>
            <person name="Sherman R."/>
            <person name="Stevens K."/>
            <person name="Langley C.H."/>
            <person name="Pellegrini M."/>
            <person name="Salzberg S.L."/>
        </authorList>
    </citation>
    <scope>NUCLEOTIDE SEQUENCE [LARGE SCALE GENOMIC DNA]</scope>
    <source>
        <strain evidence="2 3">cv. SW786</strain>
    </source>
</reference>
<evidence type="ECO:0000259" key="1">
    <source>
        <dbReference type="PROSITE" id="PS50879"/>
    </source>
</evidence>
<accession>A0A7N2KMJ0</accession>
<dbReference type="Proteomes" id="UP000594261">
    <property type="component" value="Chromosome 1"/>
</dbReference>
<evidence type="ECO:0000313" key="2">
    <source>
        <dbReference type="EnsemblPlants" id="QL01p016224:mrna:CDS:1"/>
    </source>
</evidence>
<dbReference type="InterPro" id="IPR044730">
    <property type="entry name" value="RNase_H-like_dom_plant"/>
</dbReference>
<dbReference type="SUPFAM" id="SSF53098">
    <property type="entry name" value="Ribonuclease H-like"/>
    <property type="match status" value="1"/>
</dbReference>
<dbReference type="EnsemblPlants" id="QL01p016224:mrna">
    <property type="protein sequence ID" value="QL01p016224:mrna:CDS:1"/>
    <property type="gene ID" value="QL01p016224"/>
</dbReference>
<dbReference type="Gramene" id="QL01p016224:mrna">
    <property type="protein sequence ID" value="QL01p016224:mrna:CDS:1"/>
    <property type="gene ID" value="QL01p016224"/>
</dbReference>
<dbReference type="InterPro" id="IPR053151">
    <property type="entry name" value="RNase_H-like"/>
</dbReference>
<dbReference type="GO" id="GO:0003676">
    <property type="term" value="F:nucleic acid binding"/>
    <property type="evidence" value="ECO:0007669"/>
    <property type="project" value="InterPro"/>
</dbReference>
<dbReference type="PANTHER" id="PTHR47723:SF19">
    <property type="entry name" value="POLYNUCLEOTIDYL TRANSFERASE, RIBONUCLEASE H-LIKE SUPERFAMILY PROTEIN"/>
    <property type="match status" value="1"/>
</dbReference>
<dbReference type="EMBL" id="LRBV02000001">
    <property type="status" value="NOT_ANNOTATED_CDS"/>
    <property type="molecule type" value="Genomic_DNA"/>
</dbReference>
<organism evidence="2 3">
    <name type="scientific">Quercus lobata</name>
    <name type="common">Valley oak</name>
    <dbReference type="NCBI Taxonomy" id="97700"/>
    <lineage>
        <taxon>Eukaryota</taxon>
        <taxon>Viridiplantae</taxon>
        <taxon>Streptophyta</taxon>
        <taxon>Embryophyta</taxon>
        <taxon>Tracheophyta</taxon>
        <taxon>Spermatophyta</taxon>
        <taxon>Magnoliopsida</taxon>
        <taxon>eudicotyledons</taxon>
        <taxon>Gunneridae</taxon>
        <taxon>Pentapetalae</taxon>
        <taxon>rosids</taxon>
        <taxon>fabids</taxon>
        <taxon>Fagales</taxon>
        <taxon>Fagaceae</taxon>
        <taxon>Quercus</taxon>
    </lineage>
</organism>
<name>A0A7N2KMJ0_QUELO</name>
<dbReference type="OMA" id="IAQPERC"/>
<feature type="domain" description="RNase H type-1" evidence="1">
    <location>
        <begin position="29"/>
        <end position="159"/>
    </location>
</feature>
<dbReference type="InterPro" id="IPR012337">
    <property type="entry name" value="RNaseH-like_sf"/>
</dbReference>
<keyword evidence="3" id="KW-1185">Reference proteome</keyword>
<dbReference type="InParanoid" id="A0A7N2KMJ0"/>